<dbReference type="RefSeq" id="WP_343163244.1">
    <property type="nucleotide sequence ID" value="NZ_JBHRSV010000028.1"/>
</dbReference>
<organism evidence="2 3">
    <name type="scientific">Hyphobacterium vulgare</name>
    <dbReference type="NCBI Taxonomy" id="1736751"/>
    <lineage>
        <taxon>Bacteria</taxon>
        <taxon>Pseudomonadati</taxon>
        <taxon>Pseudomonadota</taxon>
        <taxon>Alphaproteobacteria</taxon>
        <taxon>Maricaulales</taxon>
        <taxon>Maricaulaceae</taxon>
        <taxon>Hyphobacterium</taxon>
    </lineage>
</organism>
<gene>
    <name evidence="2" type="ORF">ACFOOR_14205</name>
</gene>
<comment type="caution">
    <text evidence="2">The sequence shown here is derived from an EMBL/GenBank/DDBJ whole genome shotgun (WGS) entry which is preliminary data.</text>
</comment>
<dbReference type="InterPro" id="IPR016187">
    <property type="entry name" value="CTDL_fold"/>
</dbReference>
<sequence>MSSFGVFWLLEVGLNMRVNLQRLCMVRVLVHAGVIAVLVTACGEQGSNSQALSDSLVERSGPACPTSEAPAFIAIAGGRFIMGSERGYPEEAPEREVSVGAFALTTHEITNADFSRFVEATGYVTVAERAPDPALHTDIPREALVAGSAVFVPPTGAEYWWQFVPGASWQAPEGPGSDISDRADHPVVHVAYDDVLAYANWVGGRLPTEAEWEFAARGGLEQAIYAWGDTPPHEGTPRANTWQGLFPVINDADDGYIGSAPVGEFDANGYGLHDMTGNVWEWVAAPDRQSNMGLIKGGSFLCSDNFCRRFRPSANQPQELDFSTNHIGFRVAFDADCGAEPEA</sequence>
<evidence type="ECO:0000259" key="1">
    <source>
        <dbReference type="Pfam" id="PF03781"/>
    </source>
</evidence>
<reference evidence="3" key="1">
    <citation type="journal article" date="2019" name="Int. J. Syst. Evol. Microbiol.">
        <title>The Global Catalogue of Microorganisms (GCM) 10K type strain sequencing project: providing services to taxonomists for standard genome sequencing and annotation.</title>
        <authorList>
            <consortium name="The Broad Institute Genomics Platform"/>
            <consortium name="The Broad Institute Genome Sequencing Center for Infectious Disease"/>
            <person name="Wu L."/>
            <person name="Ma J."/>
        </authorList>
    </citation>
    <scope>NUCLEOTIDE SEQUENCE [LARGE SCALE GENOMIC DNA]</scope>
    <source>
        <strain evidence="3">KCTC 52487</strain>
    </source>
</reference>
<keyword evidence="3" id="KW-1185">Reference proteome</keyword>
<dbReference type="SUPFAM" id="SSF56436">
    <property type="entry name" value="C-type lectin-like"/>
    <property type="match status" value="1"/>
</dbReference>
<accession>A0ABV7A0F0</accession>
<name>A0ABV7A0F0_9PROT</name>
<proteinExistence type="predicted"/>
<dbReference type="InterPro" id="IPR051043">
    <property type="entry name" value="Sulfatase_Mod_Factor_Kinase"/>
</dbReference>
<evidence type="ECO:0000313" key="3">
    <source>
        <dbReference type="Proteomes" id="UP001595379"/>
    </source>
</evidence>
<dbReference type="Proteomes" id="UP001595379">
    <property type="component" value="Unassembled WGS sequence"/>
</dbReference>
<dbReference type="PANTHER" id="PTHR23150:SF19">
    <property type="entry name" value="FORMYLGLYCINE-GENERATING ENZYME"/>
    <property type="match status" value="1"/>
</dbReference>
<dbReference type="Pfam" id="PF03781">
    <property type="entry name" value="FGE-sulfatase"/>
    <property type="match status" value="1"/>
</dbReference>
<evidence type="ECO:0000313" key="2">
    <source>
        <dbReference type="EMBL" id="MFC2927256.1"/>
    </source>
</evidence>
<feature type="domain" description="Sulfatase-modifying factor enzyme-like" evidence="1">
    <location>
        <begin position="69"/>
        <end position="332"/>
    </location>
</feature>
<protein>
    <submittedName>
        <fullName evidence="2">Formylglycine-generating enzyme family protein</fullName>
    </submittedName>
</protein>
<dbReference type="EMBL" id="JBHRSV010000028">
    <property type="protein sequence ID" value="MFC2927256.1"/>
    <property type="molecule type" value="Genomic_DNA"/>
</dbReference>
<dbReference type="Gene3D" id="3.90.1580.10">
    <property type="entry name" value="paralog of FGE (formylglycine-generating enzyme)"/>
    <property type="match status" value="1"/>
</dbReference>
<dbReference type="InterPro" id="IPR042095">
    <property type="entry name" value="SUMF_sf"/>
</dbReference>
<dbReference type="PANTHER" id="PTHR23150">
    <property type="entry name" value="SULFATASE MODIFYING FACTOR 1, 2"/>
    <property type="match status" value="1"/>
</dbReference>
<dbReference type="InterPro" id="IPR005532">
    <property type="entry name" value="SUMF_dom"/>
</dbReference>